<dbReference type="Gene3D" id="3.90.228.10">
    <property type="match status" value="1"/>
</dbReference>
<dbReference type="SUPFAM" id="SSF52949">
    <property type="entry name" value="Macro domain-like"/>
    <property type="match status" value="1"/>
</dbReference>
<dbReference type="InterPro" id="IPR002589">
    <property type="entry name" value="Macro_dom"/>
</dbReference>
<comment type="subcellular location">
    <subcellularLocation>
        <location evidence="1">Nucleus</location>
    </subcellularLocation>
</comment>
<evidence type="ECO:0000259" key="9">
    <source>
        <dbReference type="PROSITE" id="PS51059"/>
    </source>
</evidence>
<evidence type="ECO:0000256" key="2">
    <source>
        <dbReference type="ARBA" id="ARBA00022676"/>
    </source>
</evidence>
<dbReference type="FunFam" id="3.90.228.10:FF:000008">
    <property type="entry name" value="Poly [ADP-ribose] polymerase"/>
    <property type="match status" value="1"/>
</dbReference>
<dbReference type="GO" id="GO:0003714">
    <property type="term" value="F:transcription corepressor activity"/>
    <property type="evidence" value="ECO:0007669"/>
    <property type="project" value="TreeGrafter"/>
</dbReference>
<dbReference type="Pfam" id="PF00644">
    <property type="entry name" value="PARP"/>
    <property type="match status" value="1"/>
</dbReference>
<dbReference type="OMA" id="SHENCNS"/>
<evidence type="ECO:0000313" key="11">
    <source>
        <dbReference type="Ensembl" id="ENSUAMP00000004504.1"/>
    </source>
</evidence>
<evidence type="ECO:0000313" key="12">
    <source>
        <dbReference type="Proteomes" id="UP000291022"/>
    </source>
</evidence>
<dbReference type="InterPro" id="IPR043472">
    <property type="entry name" value="Macro_dom-like"/>
</dbReference>
<dbReference type="GO" id="GO:1990404">
    <property type="term" value="F:NAD+-protein mono-ADP-ribosyltransferase activity"/>
    <property type="evidence" value="ECO:0007669"/>
    <property type="project" value="TreeGrafter"/>
</dbReference>
<dbReference type="AlphaFoldDB" id="A0A452QHM0"/>
<name>A0A452QHM0_URSAM</name>
<dbReference type="CDD" id="cd01439">
    <property type="entry name" value="TCCD_inducible_PARP_like"/>
    <property type="match status" value="1"/>
</dbReference>
<organism evidence="11 12">
    <name type="scientific">Ursus americanus</name>
    <name type="common">American black bear</name>
    <name type="synonym">Euarctos americanus</name>
    <dbReference type="NCBI Taxonomy" id="9643"/>
    <lineage>
        <taxon>Eukaryota</taxon>
        <taxon>Metazoa</taxon>
        <taxon>Chordata</taxon>
        <taxon>Craniata</taxon>
        <taxon>Vertebrata</taxon>
        <taxon>Euteleostomi</taxon>
        <taxon>Mammalia</taxon>
        <taxon>Eutheria</taxon>
        <taxon>Laurasiatheria</taxon>
        <taxon>Carnivora</taxon>
        <taxon>Caniformia</taxon>
        <taxon>Ursidae</taxon>
        <taxon>Ursus</taxon>
    </lineage>
</organism>
<proteinExistence type="inferred from homology"/>
<protein>
    <recommendedName>
        <fullName evidence="8">Poly [ADP-ribose] polymerase</fullName>
        <shortName evidence="8">PARP</shortName>
        <ecNumber evidence="8">2.4.2.-</ecNumber>
    </recommendedName>
</protein>
<keyword evidence="3 8" id="KW-0808">Transferase</keyword>
<evidence type="ECO:0000256" key="1">
    <source>
        <dbReference type="ARBA" id="ARBA00004123"/>
    </source>
</evidence>
<dbReference type="GeneTree" id="ENSGT00940000154311"/>
<dbReference type="GO" id="GO:0003950">
    <property type="term" value="F:NAD+ poly-ADP-ribosyltransferase activity"/>
    <property type="evidence" value="ECO:0007669"/>
    <property type="project" value="UniProtKB-UniRule"/>
</dbReference>
<dbReference type="PANTHER" id="PTHR14453:SF89">
    <property type="entry name" value="PROTEIN MONO-ADP-RIBOSYLTRANSFERASE PARP14"/>
    <property type="match status" value="1"/>
</dbReference>
<dbReference type="GO" id="GO:0016779">
    <property type="term" value="F:nucleotidyltransferase activity"/>
    <property type="evidence" value="ECO:0007669"/>
    <property type="project" value="UniProtKB-KW"/>
</dbReference>
<comment type="similarity">
    <text evidence="7">Belongs to the ARTD/PARP family.</text>
</comment>
<keyword evidence="6" id="KW-0539">Nucleus</keyword>
<evidence type="ECO:0000256" key="6">
    <source>
        <dbReference type="ARBA" id="ARBA00023242"/>
    </source>
</evidence>
<reference evidence="11" key="3">
    <citation type="submission" date="2025-09" db="UniProtKB">
        <authorList>
            <consortium name="Ensembl"/>
        </authorList>
    </citation>
    <scope>IDENTIFICATION</scope>
</reference>
<reference evidence="11" key="2">
    <citation type="submission" date="2025-08" db="UniProtKB">
        <authorList>
            <consortium name="Ensembl"/>
        </authorList>
    </citation>
    <scope>IDENTIFICATION</scope>
</reference>
<dbReference type="GO" id="GO:0070212">
    <property type="term" value="P:protein poly-ADP-ribosylation"/>
    <property type="evidence" value="ECO:0007669"/>
    <property type="project" value="TreeGrafter"/>
</dbReference>
<dbReference type="GO" id="GO:0005737">
    <property type="term" value="C:cytoplasm"/>
    <property type="evidence" value="ECO:0007669"/>
    <property type="project" value="TreeGrafter"/>
</dbReference>
<dbReference type="SMART" id="SM00506">
    <property type="entry name" value="A1pp"/>
    <property type="match status" value="1"/>
</dbReference>
<keyword evidence="2 8" id="KW-0328">Glycosyltransferase</keyword>
<dbReference type="InterPro" id="IPR012317">
    <property type="entry name" value="Poly(ADP-ribose)pol_cat_dom"/>
</dbReference>
<keyword evidence="12" id="KW-1185">Reference proteome</keyword>
<dbReference type="Ensembl" id="ENSUAMT00000005135.1">
    <property type="protein sequence ID" value="ENSUAMP00000004504.1"/>
    <property type="gene ID" value="ENSUAMG00000004120.1"/>
</dbReference>
<dbReference type="STRING" id="9643.ENSUAMP00000004504"/>
<dbReference type="Proteomes" id="UP000291022">
    <property type="component" value="Unassembled WGS sequence"/>
</dbReference>
<dbReference type="PROSITE" id="PS51154">
    <property type="entry name" value="MACRO"/>
    <property type="match status" value="1"/>
</dbReference>
<feature type="domain" description="PARP catalytic" evidence="9">
    <location>
        <begin position="186"/>
        <end position="382"/>
    </location>
</feature>
<dbReference type="Pfam" id="PF01661">
    <property type="entry name" value="Macro"/>
    <property type="match status" value="1"/>
</dbReference>
<evidence type="ECO:0000256" key="7">
    <source>
        <dbReference type="ARBA" id="ARBA00024347"/>
    </source>
</evidence>
<reference evidence="12" key="1">
    <citation type="submission" date="2016-06" db="EMBL/GenBank/DDBJ databases">
        <title>De novo assembly and RNA-Seq shows season-dependent expression and editing in black bear kidneys.</title>
        <authorList>
            <person name="Korstanje R."/>
            <person name="Srivastava A."/>
            <person name="Sarsani V.K."/>
            <person name="Sheehan S.M."/>
            <person name="Seger R.L."/>
            <person name="Barter M.E."/>
            <person name="Lindqvist C."/>
            <person name="Brody L.C."/>
            <person name="Mullikin J.C."/>
        </authorList>
    </citation>
    <scope>NUCLEOTIDE SEQUENCE [LARGE SCALE GENOMIC DNA]</scope>
</reference>
<feature type="domain" description="Macro" evidence="10">
    <location>
        <begin position="66"/>
        <end position="237"/>
    </location>
</feature>
<accession>A0A452QHM0</accession>
<evidence type="ECO:0000256" key="5">
    <source>
        <dbReference type="ARBA" id="ARBA00023027"/>
    </source>
</evidence>
<dbReference type="InterPro" id="IPR052056">
    <property type="entry name" value="Mono-ARTD/PARP"/>
</dbReference>
<dbReference type="GO" id="GO:0005634">
    <property type="term" value="C:nucleus"/>
    <property type="evidence" value="ECO:0007669"/>
    <property type="project" value="UniProtKB-SubCell"/>
</dbReference>
<dbReference type="EC" id="2.4.2.-" evidence="8"/>
<dbReference type="GO" id="GO:0010629">
    <property type="term" value="P:negative regulation of gene expression"/>
    <property type="evidence" value="ECO:0007669"/>
    <property type="project" value="TreeGrafter"/>
</dbReference>
<dbReference type="PANTHER" id="PTHR14453">
    <property type="entry name" value="PARP/ZINC FINGER CCCH TYPE DOMAIN CONTAINING PROTEIN"/>
    <property type="match status" value="1"/>
</dbReference>
<evidence type="ECO:0000259" key="10">
    <source>
        <dbReference type="PROSITE" id="PS51154"/>
    </source>
</evidence>
<dbReference type="Gene3D" id="3.40.220.10">
    <property type="entry name" value="Leucine Aminopeptidase, subunit E, domain 1"/>
    <property type="match status" value="1"/>
</dbReference>
<keyword evidence="5 8" id="KW-0520">NAD</keyword>
<evidence type="ECO:0000256" key="3">
    <source>
        <dbReference type="ARBA" id="ARBA00022679"/>
    </source>
</evidence>
<dbReference type="SUPFAM" id="SSF56399">
    <property type="entry name" value="ADP-ribosylation"/>
    <property type="match status" value="1"/>
</dbReference>
<evidence type="ECO:0000256" key="8">
    <source>
        <dbReference type="RuleBase" id="RU362114"/>
    </source>
</evidence>
<sequence>MCACKIKSPDESNLFIYGGLEWSKLSLYFQAFSDEFARRTNGNFVSDKIPKAQDAQGFRGTVSSSNVDVHEMKIGPVILQVAFGDITKEEADVIVNSTSKAFNLKAGVSKAILECAGQNVEMACSRLAQKGNNDYIVTEGGLLRCKNIVHVIGGNDVKKSISFVLQECEKRNYSSICLPAIGTVKIPEHWSDMKQQDVCVVELQPGHAEYNTVASKFNQTCSRFRIQKIERIQNPDLWNCYQTKKKTMDAKNGHKNNEKQLFHGTDADSVPHVNRNGFNRSYAGKNGATYGKGTYFAVDAHYSANDTYSKRDRHGRKHMYYVRVLTGSYTRGNHALIVPPPKSPENPTDLYDTVTDCVHNPRLFVVFYDYQAYPEYLITFTN</sequence>
<evidence type="ECO:0000256" key="4">
    <source>
        <dbReference type="ARBA" id="ARBA00022695"/>
    </source>
</evidence>
<keyword evidence="4" id="KW-0548">Nucleotidyltransferase</keyword>
<dbReference type="PROSITE" id="PS51059">
    <property type="entry name" value="PARP_CATALYTIC"/>
    <property type="match status" value="1"/>
</dbReference>